<dbReference type="InterPro" id="IPR014756">
    <property type="entry name" value="Ig_E-set"/>
</dbReference>
<dbReference type="GO" id="GO:0007399">
    <property type="term" value="P:nervous system development"/>
    <property type="evidence" value="ECO:0007669"/>
    <property type="project" value="UniProtKB-ARBA"/>
</dbReference>
<dbReference type="InterPro" id="IPR013783">
    <property type="entry name" value="Ig-like_fold"/>
</dbReference>
<feature type="domain" description="NXPE C-terminal" evidence="1">
    <location>
        <begin position="108"/>
        <end position="285"/>
    </location>
</feature>
<protein>
    <submittedName>
        <fullName evidence="2">NXPE family member 3-like protein</fullName>
    </submittedName>
</protein>
<accession>A0A498LHD9</accession>
<proteinExistence type="predicted"/>
<dbReference type="PANTHER" id="PTHR16165">
    <property type="entry name" value="NXPE FAMILY MEMBER"/>
    <property type="match status" value="1"/>
</dbReference>
<gene>
    <name evidence="2" type="ORF">ROHU_012333</name>
</gene>
<dbReference type="Pfam" id="PF24536">
    <property type="entry name" value="NXPE4_C"/>
    <property type="match status" value="1"/>
</dbReference>
<reference evidence="2 3" key="1">
    <citation type="submission" date="2018-03" db="EMBL/GenBank/DDBJ databases">
        <title>Draft genome sequence of Rohu Carp (Labeo rohita).</title>
        <authorList>
            <person name="Das P."/>
            <person name="Kushwaha B."/>
            <person name="Joshi C.G."/>
            <person name="Kumar D."/>
            <person name="Nagpure N.S."/>
            <person name="Sahoo L."/>
            <person name="Das S.P."/>
            <person name="Bit A."/>
            <person name="Patnaik S."/>
            <person name="Meher P.K."/>
            <person name="Jayasankar P."/>
            <person name="Koringa P.G."/>
            <person name="Patel N.V."/>
            <person name="Hinsu A.T."/>
            <person name="Kumar R."/>
            <person name="Pandey M."/>
            <person name="Agarwal S."/>
            <person name="Srivastava S."/>
            <person name="Singh M."/>
            <person name="Iquebal M.A."/>
            <person name="Jaiswal S."/>
            <person name="Angadi U.B."/>
            <person name="Kumar N."/>
            <person name="Raza M."/>
            <person name="Shah T.M."/>
            <person name="Rai A."/>
            <person name="Jena J.K."/>
        </authorList>
    </citation>
    <scope>NUCLEOTIDE SEQUENCE [LARGE SCALE GENOMIC DNA]</scope>
    <source>
        <strain evidence="2">DASCIFA01</strain>
        <tissue evidence="2">Testis</tissue>
    </source>
</reference>
<evidence type="ECO:0000313" key="2">
    <source>
        <dbReference type="EMBL" id="RXN06446.1"/>
    </source>
</evidence>
<sequence length="287" mass="32667">MEISDDEWKRLQKALDWPGPDQEITQLTLSTSPVHSTFSIVGLKKSYKVGENISVIITARDHNNNLKRYGGDFFKAKLFNSELKVSVYGEAVDHRNGTYSVVLLLPWEDLKRMDLHTPPTGGPLMAVELKNNIIVHWRPHGVPLRFTKMLITDLHYIANDIDEIAGGPHAVIVFTIFAHLVFHPVTFYIHEVAKIRQSVVALLSRAPQTTVIIKSGNTAGLKNIYQSDWYAMQLNTVMREMFSDIHGVIYLDVWQMTSCHYLREDVHPGPVIIDNEVKMFLSYVCPI</sequence>
<dbReference type="AlphaFoldDB" id="A0A498LHD9"/>
<keyword evidence="3" id="KW-1185">Reference proteome</keyword>
<comment type="caution">
    <text evidence="2">The sequence shown here is derived from an EMBL/GenBank/DDBJ whole genome shotgun (WGS) entry which is preliminary data.</text>
</comment>
<dbReference type="SUPFAM" id="SSF81296">
    <property type="entry name" value="E set domains"/>
    <property type="match status" value="1"/>
</dbReference>
<dbReference type="Proteomes" id="UP000290572">
    <property type="component" value="Unassembled WGS sequence"/>
</dbReference>
<dbReference type="InterPro" id="IPR057106">
    <property type="entry name" value="NXPE4_C"/>
</dbReference>
<name>A0A498LHD9_LABRO</name>
<dbReference type="PANTHER" id="PTHR16165:SF23">
    <property type="entry name" value="NEUREXOPHILIN AND PC-ESTERASE DOMAIN FAMILY, MEMBER 5"/>
    <property type="match status" value="1"/>
</dbReference>
<dbReference type="EMBL" id="QBIY01013369">
    <property type="protein sequence ID" value="RXN06446.1"/>
    <property type="molecule type" value="Genomic_DNA"/>
</dbReference>
<organism evidence="2 3">
    <name type="scientific">Labeo rohita</name>
    <name type="common">Indian major carp</name>
    <name type="synonym">Cyprinus rohita</name>
    <dbReference type="NCBI Taxonomy" id="84645"/>
    <lineage>
        <taxon>Eukaryota</taxon>
        <taxon>Metazoa</taxon>
        <taxon>Chordata</taxon>
        <taxon>Craniata</taxon>
        <taxon>Vertebrata</taxon>
        <taxon>Euteleostomi</taxon>
        <taxon>Actinopterygii</taxon>
        <taxon>Neopterygii</taxon>
        <taxon>Teleostei</taxon>
        <taxon>Ostariophysi</taxon>
        <taxon>Cypriniformes</taxon>
        <taxon>Cyprinidae</taxon>
        <taxon>Labeoninae</taxon>
        <taxon>Labeonini</taxon>
        <taxon>Labeo</taxon>
    </lineage>
</organism>
<evidence type="ECO:0000313" key="3">
    <source>
        <dbReference type="Proteomes" id="UP000290572"/>
    </source>
</evidence>
<dbReference type="Gene3D" id="2.60.40.10">
    <property type="entry name" value="Immunoglobulins"/>
    <property type="match status" value="1"/>
</dbReference>
<evidence type="ECO:0000259" key="1">
    <source>
        <dbReference type="Pfam" id="PF24536"/>
    </source>
</evidence>